<evidence type="ECO:0000313" key="2">
    <source>
        <dbReference type="EMBL" id="MBW97967.1"/>
    </source>
</evidence>
<keyword evidence="1" id="KW-0732">Signal</keyword>
<name>A0A2P2JWW0_RHIMU</name>
<dbReference type="AlphaFoldDB" id="A0A2P2JWW0"/>
<dbReference type="EMBL" id="GGEC01017484">
    <property type="protein sequence ID" value="MBW97967.1"/>
    <property type="molecule type" value="Transcribed_RNA"/>
</dbReference>
<proteinExistence type="predicted"/>
<feature type="signal peptide" evidence="1">
    <location>
        <begin position="1"/>
        <end position="28"/>
    </location>
</feature>
<organism evidence="2">
    <name type="scientific">Rhizophora mucronata</name>
    <name type="common">Asiatic mangrove</name>
    <dbReference type="NCBI Taxonomy" id="61149"/>
    <lineage>
        <taxon>Eukaryota</taxon>
        <taxon>Viridiplantae</taxon>
        <taxon>Streptophyta</taxon>
        <taxon>Embryophyta</taxon>
        <taxon>Tracheophyta</taxon>
        <taxon>Spermatophyta</taxon>
        <taxon>Magnoliopsida</taxon>
        <taxon>eudicotyledons</taxon>
        <taxon>Gunneridae</taxon>
        <taxon>Pentapetalae</taxon>
        <taxon>rosids</taxon>
        <taxon>fabids</taxon>
        <taxon>Malpighiales</taxon>
        <taxon>Rhizophoraceae</taxon>
        <taxon>Rhizophora</taxon>
    </lineage>
</organism>
<dbReference type="EMBL" id="GGEC01017486">
    <property type="protein sequence ID" value="MBW97969.1"/>
    <property type="molecule type" value="Transcribed_RNA"/>
</dbReference>
<reference evidence="2" key="1">
    <citation type="submission" date="2018-02" db="EMBL/GenBank/DDBJ databases">
        <title>Rhizophora mucronata_Transcriptome.</title>
        <authorList>
            <person name="Meera S.P."/>
            <person name="Sreeshan A."/>
            <person name="Augustine A."/>
        </authorList>
    </citation>
    <scope>NUCLEOTIDE SEQUENCE</scope>
    <source>
        <tissue evidence="2">Leaf</tissue>
    </source>
</reference>
<protein>
    <submittedName>
        <fullName evidence="3">Uncharacterized protein LOC105638302</fullName>
    </submittedName>
</protein>
<feature type="chain" id="PRO_5015085004" evidence="1">
    <location>
        <begin position="29"/>
        <end position="85"/>
    </location>
</feature>
<evidence type="ECO:0000256" key="1">
    <source>
        <dbReference type="SAM" id="SignalP"/>
    </source>
</evidence>
<accession>A0A2P2JWW0</accession>
<sequence>MPSIPFTSNFSFALISCICLAASRLASKGSTMVITFFESPLLETYTTKIIANSFLSFSRHNLRKSCTFIKRKARDKARTISRLKN</sequence>
<evidence type="ECO:0000313" key="3">
    <source>
        <dbReference type="EMBL" id="MBW97969.1"/>
    </source>
</evidence>